<evidence type="ECO:0000313" key="2">
    <source>
        <dbReference type="Proteomes" id="UP001497482"/>
    </source>
</evidence>
<evidence type="ECO:0000313" key="1">
    <source>
        <dbReference type="EMBL" id="CAL1574713.1"/>
    </source>
</evidence>
<dbReference type="AlphaFoldDB" id="A0AAV2JD36"/>
<sequence>MPGHVNLARCREVLQINDEERSAGESRHRSPLPAALSSHLAFMSQPVGSRSHFYAPLLQGWTDDGFFNQRRLRQREDWKLAPGIALMATPRPDAFTGYHRGMNCDPGAAV</sequence>
<dbReference type="EMBL" id="OZ035834">
    <property type="protein sequence ID" value="CAL1574713.1"/>
    <property type="molecule type" value="Genomic_DNA"/>
</dbReference>
<dbReference type="Proteomes" id="UP001497482">
    <property type="component" value="Chromosome 12"/>
</dbReference>
<protein>
    <submittedName>
        <fullName evidence="1">Uncharacterized protein</fullName>
    </submittedName>
</protein>
<organism evidence="1 2">
    <name type="scientific">Knipowitschia caucasica</name>
    <name type="common">Caucasian dwarf goby</name>
    <name type="synonym">Pomatoschistus caucasicus</name>
    <dbReference type="NCBI Taxonomy" id="637954"/>
    <lineage>
        <taxon>Eukaryota</taxon>
        <taxon>Metazoa</taxon>
        <taxon>Chordata</taxon>
        <taxon>Craniata</taxon>
        <taxon>Vertebrata</taxon>
        <taxon>Euteleostomi</taxon>
        <taxon>Actinopterygii</taxon>
        <taxon>Neopterygii</taxon>
        <taxon>Teleostei</taxon>
        <taxon>Neoteleostei</taxon>
        <taxon>Acanthomorphata</taxon>
        <taxon>Gobiaria</taxon>
        <taxon>Gobiiformes</taxon>
        <taxon>Gobioidei</taxon>
        <taxon>Gobiidae</taxon>
        <taxon>Gobiinae</taxon>
        <taxon>Knipowitschia</taxon>
    </lineage>
</organism>
<keyword evidence="2" id="KW-1185">Reference proteome</keyword>
<reference evidence="1 2" key="1">
    <citation type="submission" date="2024-04" db="EMBL/GenBank/DDBJ databases">
        <authorList>
            <person name="Waldvogel A.-M."/>
            <person name="Schoenle A."/>
        </authorList>
    </citation>
    <scope>NUCLEOTIDE SEQUENCE [LARGE SCALE GENOMIC DNA]</scope>
</reference>
<gene>
    <name evidence="1" type="ORF">KC01_LOCUS6411</name>
</gene>
<name>A0AAV2JD36_KNICA</name>
<proteinExistence type="predicted"/>
<accession>A0AAV2JD36</accession>